<dbReference type="EMBL" id="CALNXI010000382">
    <property type="protein sequence ID" value="CAH3025977.1"/>
    <property type="molecule type" value="Genomic_DNA"/>
</dbReference>
<dbReference type="SUPFAM" id="SSF82771">
    <property type="entry name" value="GIY-YIG endonuclease"/>
    <property type="match status" value="1"/>
</dbReference>
<sequence>SQRSKVSYKACSWDCNDFYIGKTKRRLHDRKTEHFKCLTKNTATGHNIKWDHFEILTSGKTDYHCKIKETLFIPSNISSEKVMLY</sequence>
<evidence type="ECO:0000313" key="1">
    <source>
        <dbReference type="EMBL" id="CAH3025977.1"/>
    </source>
</evidence>
<feature type="non-terminal residue" evidence="1">
    <location>
        <position position="1"/>
    </location>
</feature>
<protein>
    <recommendedName>
        <fullName evidence="3">GIY-YIG domain-containing protein</fullName>
    </recommendedName>
</protein>
<name>A0ABN8M923_9CNID</name>
<reference evidence="1 2" key="1">
    <citation type="submission" date="2022-05" db="EMBL/GenBank/DDBJ databases">
        <authorList>
            <consortium name="Genoscope - CEA"/>
            <person name="William W."/>
        </authorList>
    </citation>
    <scope>NUCLEOTIDE SEQUENCE [LARGE SCALE GENOMIC DNA]</scope>
</reference>
<feature type="non-terminal residue" evidence="1">
    <location>
        <position position="85"/>
    </location>
</feature>
<evidence type="ECO:0008006" key="3">
    <source>
        <dbReference type="Google" id="ProtNLM"/>
    </source>
</evidence>
<accession>A0ABN8M923</accession>
<gene>
    <name evidence="1" type="ORF">PEVE_00027748</name>
</gene>
<proteinExistence type="predicted"/>
<evidence type="ECO:0000313" key="2">
    <source>
        <dbReference type="Proteomes" id="UP001159427"/>
    </source>
</evidence>
<dbReference type="Proteomes" id="UP001159427">
    <property type="component" value="Unassembled WGS sequence"/>
</dbReference>
<dbReference type="InterPro" id="IPR035901">
    <property type="entry name" value="GIY-YIG_endonuc_sf"/>
</dbReference>
<keyword evidence="2" id="KW-1185">Reference proteome</keyword>
<organism evidence="1 2">
    <name type="scientific">Porites evermanni</name>
    <dbReference type="NCBI Taxonomy" id="104178"/>
    <lineage>
        <taxon>Eukaryota</taxon>
        <taxon>Metazoa</taxon>
        <taxon>Cnidaria</taxon>
        <taxon>Anthozoa</taxon>
        <taxon>Hexacorallia</taxon>
        <taxon>Scleractinia</taxon>
        <taxon>Fungiina</taxon>
        <taxon>Poritidae</taxon>
        <taxon>Porites</taxon>
    </lineage>
</organism>
<comment type="caution">
    <text evidence="1">The sequence shown here is derived from an EMBL/GenBank/DDBJ whole genome shotgun (WGS) entry which is preliminary data.</text>
</comment>